<dbReference type="Proteomes" id="UP000681722">
    <property type="component" value="Unassembled WGS sequence"/>
</dbReference>
<accession>A0A8S2YJ36</accession>
<feature type="non-terminal residue" evidence="1">
    <location>
        <position position="175"/>
    </location>
</feature>
<comment type="caution">
    <text evidence="1">The sequence shown here is derived from an EMBL/GenBank/DDBJ whole genome shotgun (WGS) entry which is preliminary data.</text>
</comment>
<sequence>AGEQPAGIGLLQIGERKSLEHRLLAMPYRFFLKSDLSGKITGLNGTKVNGPFHNDNPTDVSLALDVLVSKQLLSAGEYIQKTKTARSKSYGKCSVKDDPAIISYLKLIGIDADGYRRSLKSLPVKPVNAILLPDGEAFAAANADDSVIESDSCVEKGELLLMESMSSIAYAKMTD</sequence>
<protein>
    <submittedName>
        <fullName evidence="1">Uncharacterized protein</fullName>
    </submittedName>
</protein>
<reference evidence="1" key="1">
    <citation type="submission" date="2021-02" db="EMBL/GenBank/DDBJ databases">
        <authorList>
            <person name="Nowell W R."/>
        </authorList>
    </citation>
    <scope>NUCLEOTIDE SEQUENCE</scope>
</reference>
<feature type="non-terminal residue" evidence="1">
    <location>
        <position position="1"/>
    </location>
</feature>
<dbReference type="AlphaFoldDB" id="A0A8S2YJ36"/>
<dbReference type="EMBL" id="CAJOBC010117572">
    <property type="protein sequence ID" value="CAF4558964.1"/>
    <property type="molecule type" value="Genomic_DNA"/>
</dbReference>
<evidence type="ECO:0000313" key="2">
    <source>
        <dbReference type="Proteomes" id="UP000681722"/>
    </source>
</evidence>
<gene>
    <name evidence="1" type="ORF">SRO942_LOCUS47297</name>
</gene>
<name>A0A8S2YJ36_9BILA</name>
<organism evidence="1 2">
    <name type="scientific">Didymodactylos carnosus</name>
    <dbReference type="NCBI Taxonomy" id="1234261"/>
    <lineage>
        <taxon>Eukaryota</taxon>
        <taxon>Metazoa</taxon>
        <taxon>Spiralia</taxon>
        <taxon>Gnathifera</taxon>
        <taxon>Rotifera</taxon>
        <taxon>Eurotatoria</taxon>
        <taxon>Bdelloidea</taxon>
        <taxon>Philodinida</taxon>
        <taxon>Philodinidae</taxon>
        <taxon>Didymodactylos</taxon>
    </lineage>
</organism>
<proteinExistence type="predicted"/>
<evidence type="ECO:0000313" key="1">
    <source>
        <dbReference type="EMBL" id="CAF4558964.1"/>
    </source>
</evidence>